<dbReference type="Gene3D" id="1.10.10.10">
    <property type="entry name" value="Winged helix-like DNA-binding domain superfamily/Winged helix DNA-binding domain"/>
    <property type="match status" value="1"/>
</dbReference>
<dbReference type="PANTHER" id="PTHR30537:SF31">
    <property type="entry name" value="TRANSCRIPTIONAL REGULATOR, LYSR FAMILY"/>
    <property type="match status" value="1"/>
</dbReference>
<gene>
    <name evidence="6" type="ORF">ACFPM8_03780</name>
</gene>
<evidence type="ECO:0000313" key="6">
    <source>
        <dbReference type="EMBL" id="MFC5473068.1"/>
    </source>
</evidence>
<keyword evidence="7" id="KW-1185">Reference proteome</keyword>
<dbReference type="Proteomes" id="UP001596045">
    <property type="component" value="Unassembled WGS sequence"/>
</dbReference>
<dbReference type="InterPro" id="IPR036390">
    <property type="entry name" value="WH_DNA-bd_sf"/>
</dbReference>
<organism evidence="6 7">
    <name type="scientific">Paraherbaspirillum soli</name>
    <dbReference type="NCBI Taxonomy" id="631222"/>
    <lineage>
        <taxon>Bacteria</taxon>
        <taxon>Pseudomonadati</taxon>
        <taxon>Pseudomonadota</taxon>
        <taxon>Betaproteobacteria</taxon>
        <taxon>Burkholderiales</taxon>
        <taxon>Oxalobacteraceae</taxon>
        <taxon>Paraherbaspirillum</taxon>
    </lineage>
</organism>
<comment type="similarity">
    <text evidence="1">Belongs to the LysR transcriptional regulatory family.</text>
</comment>
<dbReference type="SUPFAM" id="SSF53850">
    <property type="entry name" value="Periplasmic binding protein-like II"/>
    <property type="match status" value="1"/>
</dbReference>
<dbReference type="PANTHER" id="PTHR30537">
    <property type="entry name" value="HTH-TYPE TRANSCRIPTIONAL REGULATOR"/>
    <property type="match status" value="1"/>
</dbReference>
<accession>A0ABW0M4J8</accession>
<dbReference type="RefSeq" id="WP_378995115.1">
    <property type="nucleotide sequence ID" value="NZ_JBHSMT010000008.1"/>
</dbReference>
<evidence type="ECO:0000256" key="2">
    <source>
        <dbReference type="ARBA" id="ARBA00023015"/>
    </source>
</evidence>
<evidence type="ECO:0000256" key="4">
    <source>
        <dbReference type="ARBA" id="ARBA00023163"/>
    </source>
</evidence>
<dbReference type="InterPro" id="IPR005119">
    <property type="entry name" value="LysR_subst-bd"/>
</dbReference>
<sequence length="299" mass="32203">MDDLNDLYLFSQVVEAGGFSAAERVTGIPKSRLSRRIAALEAQLDVRLIQRSAHRFHVTAIGESVYRHARAIANEVGAVRATVSATLSEPSGLIRVSASLLIGEMMLAGWLADFANLHPKVRVALDLSNKYVDLLAERIDLAIRFSSKPLASADIVARPLGTSRMVLVASPALLAAHGVPADIGELNAWPALAQGSLEAIRPWAFQGDDGQTVLHYPQPRFVTDNLQALREAAIRGTGLIQLPLHACSEALANGQLSILLPQREPPVTTVYAIYPSRHGMPSAVRALVTFLEERFGALG</sequence>
<keyword evidence="3" id="KW-0238">DNA-binding</keyword>
<evidence type="ECO:0000259" key="5">
    <source>
        <dbReference type="PROSITE" id="PS50931"/>
    </source>
</evidence>
<keyword evidence="4" id="KW-0804">Transcription</keyword>
<dbReference type="InterPro" id="IPR058163">
    <property type="entry name" value="LysR-type_TF_proteobact-type"/>
</dbReference>
<dbReference type="Pfam" id="PF03466">
    <property type="entry name" value="LysR_substrate"/>
    <property type="match status" value="1"/>
</dbReference>
<name>A0ABW0M4J8_9BURK</name>
<protein>
    <submittedName>
        <fullName evidence="6">LysR substrate-binding domain-containing protein</fullName>
    </submittedName>
</protein>
<keyword evidence="2" id="KW-0805">Transcription regulation</keyword>
<reference evidence="7" key="1">
    <citation type="journal article" date="2019" name="Int. J. Syst. Evol. Microbiol.">
        <title>The Global Catalogue of Microorganisms (GCM) 10K type strain sequencing project: providing services to taxonomists for standard genome sequencing and annotation.</title>
        <authorList>
            <consortium name="The Broad Institute Genomics Platform"/>
            <consortium name="The Broad Institute Genome Sequencing Center for Infectious Disease"/>
            <person name="Wu L."/>
            <person name="Ma J."/>
        </authorList>
    </citation>
    <scope>NUCLEOTIDE SEQUENCE [LARGE SCALE GENOMIC DNA]</scope>
    <source>
        <strain evidence="7">JCM 17066</strain>
    </source>
</reference>
<proteinExistence type="inferred from homology"/>
<dbReference type="PROSITE" id="PS50931">
    <property type="entry name" value="HTH_LYSR"/>
    <property type="match status" value="1"/>
</dbReference>
<evidence type="ECO:0000256" key="1">
    <source>
        <dbReference type="ARBA" id="ARBA00009437"/>
    </source>
</evidence>
<dbReference type="SUPFAM" id="SSF46785">
    <property type="entry name" value="Winged helix' DNA-binding domain"/>
    <property type="match status" value="1"/>
</dbReference>
<dbReference type="Gene3D" id="3.40.190.290">
    <property type="match status" value="1"/>
</dbReference>
<comment type="caution">
    <text evidence="6">The sequence shown here is derived from an EMBL/GenBank/DDBJ whole genome shotgun (WGS) entry which is preliminary data.</text>
</comment>
<dbReference type="InterPro" id="IPR000847">
    <property type="entry name" value="LysR_HTH_N"/>
</dbReference>
<dbReference type="InterPro" id="IPR036388">
    <property type="entry name" value="WH-like_DNA-bd_sf"/>
</dbReference>
<dbReference type="Pfam" id="PF00126">
    <property type="entry name" value="HTH_1"/>
    <property type="match status" value="1"/>
</dbReference>
<evidence type="ECO:0000313" key="7">
    <source>
        <dbReference type="Proteomes" id="UP001596045"/>
    </source>
</evidence>
<dbReference type="EMBL" id="JBHSMT010000008">
    <property type="protein sequence ID" value="MFC5473068.1"/>
    <property type="molecule type" value="Genomic_DNA"/>
</dbReference>
<evidence type="ECO:0000256" key="3">
    <source>
        <dbReference type="ARBA" id="ARBA00023125"/>
    </source>
</evidence>
<feature type="domain" description="HTH lysR-type" evidence="5">
    <location>
        <begin position="1"/>
        <end position="59"/>
    </location>
</feature>